<dbReference type="PANTHER" id="PTHR43166">
    <property type="entry name" value="AMINO ACID IMPORT ATP-BINDING PROTEIN"/>
    <property type="match status" value="1"/>
</dbReference>
<organism evidence="6 7">
    <name type="scientific">Paraburkholderia steynii</name>
    <dbReference type="NCBI Taxonomy" id="1245441"/>
    <lineage>
        <taxon>Bacteria</taxon>
        <taxon>Pseudomonadati</taxon>
        <taxon>Pseudomonadota</taxon>
        <taxon>Betaproteobacteria</taxon>
        <taxon>Burkholderiales</taxon>
        <taxon>Burkholderiaceae</taxon>
        <taxon>Paraburkholderia</taxon>
    </lineage>
</organism>
<keyword evidence="3" id="KW-0813">Transport</keyword>
<protein>
    <recommendedName>
        <fullName evidence="8">Amino acid ABC transporter ATP-binding protein</fullName>
    </recommendedName>
</protein>
<reference evidence="6 7" key="1">
    <citation type="submission" date="2017-02" db="EMBL/GenBank/DDBJ databases">
        <title>Paraburkholderia sophoroidis sp. nov. and Paraburkholderia steynii sp. nov. rhizobial symbionts of the fynbos legume Hypocalyptus sophoroides.</title>
        <authorList>
            <person name="Steenkamp E.T."/>
            <person name="Beukes C.W."/>
            <person name="Van Zyl E."/>
            <person name="Avontuur J."/>
            <person name="Chan W.Y."/>
            <person name="Hassen A."/>
            <person name="Palmer M."/>
            <person name="Mthombeni L."/>
            <person name="Phalane F."/>
            <person name="Sereme K."/>
            <person name="Venter S.N."/>
        </authorList>
    </citation>
    <scope>NUCLEOTIDE SEQUENCE [LARGE SCALE GENOMIC DNA]</scope>
    <source>
        <strain evidence="6 7">HC1.1ba</strain>
    </source>
</reference>
<keyword evidence="5" id="KW-0472">Membrane</keyword>
<evidence type="ECO:0000313" key="7">
    <source>
        <dbReference type="Proteomes" id="UP000294200"/>
    </source>
</evidence>
<name>A0A4R0WJP1_9BURK</name>
<evidence type="ECO:0000256" key="5">
    <source>
        <dbReference type="ARBA" id="ARBA00023136"/>
    </source>
</evidence>
<dbReference type="Proteomes" id="UP000294200">
    <property type="component" value="Unassembled WGS sequence"/>
</dbReference>
<dbReference type="EMBL" id="MWML01001358">
    <property type="protein sequence ID" value="TCF96363.1"/>
    <property type="molecule type" value="Genomic_DNA"/>
</dbReference>
<feature type="non-terminal residue" evidence="6">
    <location>
        <position position="86"/>
    </location>
</feature>
<dbReference type="SUPFAM" id="SSF52540">
    <property type="entry name" value="P-loop containing nucleoside triphosphate hydrolases"/>
    <property type="match status" value="1"/>
</dbReference>
<evidence type="ECO:0000256" key="2">
    <source>
        <dbReference type="ARBA" id="ARBA00005417"/>
    </source>
</evidence>
<gene>
    <name evidence="6" type="ORF">BZM27_55760</name>
</gene>
<sequence length="86" mass="9708">IVLFDEPTSALDPELVGEVLRVIEDLAREGMTMIIVTHEIDFAMKVSDRILFMEGGVVAHDMTPAQYQAMPRDSRVARFLKGCREE</sequence>
<keyword evidence="7" id="KW-1185">Reference proteome</keyword>
<dbReference type="AlphaFoldDB" id="A0A4R0WJP1"/>
<comment type="caution">
    <text evidence="6">The sequence shown here is derived from an EMBL/GenBank/DDBJ whole genome shotgun (WGS) entry which is preliminary data.</text>
</comment>
<keyword evidence="4" id="KW-1003">Cell membrane</keyword>
<evidence type="ECO:0008006" key="8">
    <source>
        <dbReference type="Google" id="ProtNLM"/>
    </source>
</evidence>
<comment type="subcellular location">
    <subcellularLocation>
        <location evidence="1">Cell membrane</location>
        <topology evidence="1">Peripheral membrane protein</topology>
    </subcellularLocation>
</comment>
<evidence type="ECO:0000256" key="3">
    <source>
        <dbReference type="ARBA" id="ARBA00022448"/>
    </source>
</evidence>
<dbReference type="InterPro" id="IPR050086">
    <property type="entry name" value="MetN_ABC_transporter-like"/>
</dbReference>
<dbReference type="PANTHER" id="PTHR43166:SF9">
    <property type="entry name" value="GLUTAMATE_ASPARTATE IMPORT ATP-BINDING PROTEIN GLTL"/>
    <property type="match status" value="1"/>
</dbReference>
<feature type="non-terminal residue" evidence="6">
    <location>
        <position position="1"/>
    </location>
</feature>
<comment type="similarity">
    <text evidence="2">Belongs to the ABC transporter superfamily.</text>
</comment>
<dbReference type="Gene3D" id="3.40.50.300">
    <property type="entry name" value="P-loop containing nucleotide triphosphate hydrolases"/>
    <property type="match status" value="1"/>
</dbReference>
<evidence type="ECO:0000313" key="6">
    <source>
        <dbReference type="EMBL" id="TCF96363.1"/>
    </source>
</evidence>
<dbReference type="GO" id="GO:0005886">
    <property type="term" value="C:plasma membrane"/>
    <property type="evidence" value="ECO:0007669"/>
    <property type="project" value="UniProtKB-SubCell"/>
</dbReference>
<proteinExistence type="inferred from homology"/>
<dbReference type="InterPro" id="IPR027417">
    <property type="entry name" value="P-loop_NTPase"/>
</dbReference>
<evidence type="ECO:0000256" key="4">
    <source>
        <dbReference type="ARBA" id="ARBA00022475"/>
    </source>
</evidence>
<accession>A0A4R0WJP1</accession>
<evidence type="ECO:0000256" key="1">
    <source>
        <dbReference type="ARBA" id="ARBA00004202"/>
    </source>
</evidence>